<keyword evidence="2" id="KW-0964">Secreted</keyword>
<accession>A0A9J2P3U4</accession>
<dbReference type="SMART" id="SM00284">
    <property type="entry name" value="OLF"/>
    <property type="match status" value="1"/>
</dbReference>
<comment type="subcellular location">
    <subcellularLocation>
        <location evidence="1">Secreted</location>
    </subcellularLocation>
</comment>
<evidence type="ECO:0000313" key="9">
    <source>
        <dbReference type="WBParaSite" id="ALUE_0000451501-mRNA-1"/>
    </source>
</evidence>
<keyword evidence="3" id="KW-0677">Repeat</keyword>
<evidence type="ECO:0000256" key="5">
    <source>
        <dbReference type="SAM" id="MobiDB-lite"/>
    </source>
</evidence>
<reference evidence="9" key="1">
    <citation type="submission" date="2023-03" db="UniProtKB">
        <authorList>
            <consortium name="WormBaseParasite"/>
        </authorList>
    </citation>
    <scope>IDENTIFICATION</scope>
</reference>
<comment type="caution">
    <text evidence="4">Lacks conserved residue(s) required for the propagation of feature annotation.</text>
</comment>
<evidence type="ECO:0000256" key="2">
    <source>
        <dbReference type="ARBA" id="ARBA00022525"/>
    </source>
</evidence>
<feature type="domain" description="Olfactomedin-like" evidence="7">
    <location>
        <begin position="284"/>
        <end position="553"/>
    </location>
</feature>
<dbReference type="GO" id="GO:0005615">
    <property type="term" value="C:extracellular space"/>
    <property type="evidence" value="ECO:0007669"/>
    <property type="project" value="TreeGrafter"/>
</dbReference>
<dbReference type="PANTHER" id="PTHR23192:SF83">
    <property type="entry name" value="OLFACTOMEDIN-LIKE DOMAIN-CONTAINING PROTEIN"/>
    <property type="match status" value="1"/>
</dbReference>
<name>A0A9J2P3U4_ASCLU</name>
<evidence type="ECO:0000259" key="7">
    <source>
        <dbReference type="PROSITE" id="PS51132"/>
    </source>
</evidence>
<protein>
    <submittedName>
        <fullName evidence="9">Olfactomedin-like domain-containing protein</fullName>
    </submittedName>
</protein>
<evidence type="ECO:0000256" key="3">
    <source>
        <dbReference type="ARBA" id="ARBA00022737"/>
    </source>
</evidence>
<evidence type="ECO:0000256" key="1">
    <source>
        <dbReference type="ARBA" id="ARBA00004613"/>
    </source>
</evidence>
<keyword evidence="6" id="KW-0812">Transmembrane</keyword>
<dbReference type="InterPro" id="IPR003112">
    <property type="entry name" value="Olfac-like_dom"/>
</dbReference>
<dbReference type="AlphaFoldDB" id="A0A9J2P3U4"/>
<evidence type="ECO:0000256" key="6">
    <source>
        <dbReference type="SAM" id="Phobius"/>
    </source>
</evidence>
<dbReference type="GO" id="GO:0007165">
    <property type="term" value="P:signal transduction"/>
    <property type="evidence" value="ECO:0007669"/>
    <property type="project" value="TreeGrafter"/>
</dbReference>
<feature type="transmembrane region" description="Helical" evidence="6">
    <location>
        <begin position="12"/>
        <end position="29"/>
    </location>
</feature>
<dbReference type="Pfam" id="PF02191">
    <property type="entry name" value="OLF"/>
    <property type="match status" value="1"/>
</dbReference>
<dbReference type="PROSITE" id="PS51132">
    <property type="entry name" value="OLF"/>
    <property type="match status" value="1"/>
</dbReference>
<dbReference type="Pfam" id="PF01391">
    <property type="entry name" value="Collagen"/>
    <property type="match status" value="1"/>
</dbReference>
<proteinExistence type="predicted"/>
<keyword evidence="6" id="KW-1133">Transmembrane helix</keyword>
<evidence type="ECO:0000256" key="4">
    <source>
        <dbReference type="PROSITE-ProRule" id="PRU00446"/>
    </source>
</evidence>
<feature type="region of interest" description="Disordered" evidence="5">
    <location>
        <begin position="99"/>
        <end position="126"/>
    </location>
</feature>
<dbReference type="InterPro" id="IPR050605">
    <property type="entry name" value="Olfactomedin-like_domain"/>
</dbReference>
<dbReference type="WBParaSite" id="ALUE_0000451501-mRNA-1">
    <property type="protein sequence ID" value="ALUE_0000451501-mRNA-1"/>
    <property type="gene ID" value="ALUE_0000451501"/>
</dbReference>
<keyword evidence="6" id="KW-0472">Membrane</keyword>
<keyword evidence="8" id="KW-1185">Reference proteome</keyword>
<sequence>MSTTARRLRYLYITHFGNILVLILLYLHAQVRIQLLRCDDPNPLTVRQRREAMQQFPGDFDQWTVLIGHDTIIPKNVFEKSCKRVHRYCAESGRKLMGFEGPRGPPGPQGAAGAPGRRGPQGKIGPTGLVGNVGEEGPPGINGRCNCTFPDLYVQRVTVPGPPIIQIHEKTVPVPVVVVKEVEVTRLVPFEPTAPGFGPPPGWSPGMGRPDLSHTRILPRFTTVTSTTTTTTTTVPTPTIEEVPLEFDNETLAENFTTIEVSTEPPTTTEPYTGPPTLGYNRRECILNAVGIPVLHAESQYGPVGSWMRDSMPYNEEMAERRWLTDDYASPVLYEYENERQLMNKKQQIKYYVDYLASGTGSIIYNGTYFYHRHGSSFLVRYDLESTDQVQQNFGAIAYMDCARKQDHTFEKCNETERDIWLYDRPHNYVDYAADENGLWVVYVRAESTHITVSKIESDFTIVQTWDIYEANATQFADSFIMCGVFYGLDSATDRDTYISFAYDLYRNQTIDVNIKWYNPYRGVTMLDYNPIDGRLYFFDSKRLLSVNVRMEDEKDEKFDPANFE</sequence>
<feature type="compositionally biased region" description="Low complexity" evidence="5">
    <location>
        <begin position="109"/>
        <end position="118"/>
    </location>
</feature>
<dbReference type="Proteomes" id="UP000036681">
    <property type="component" value="Unplaced"/>
</dbReference>
<dbReference type="PANTHER" id="PTHR23192">
    <property type="entry name" value="OLFACTOMEDIN-RELATED"/>
    <property type="match status" value="1"/>
</dbReference>
<evidence type="ECO:0000313" key="8">
    <source>
        <dbReference type="Proteomes" id="UP000036681"/>
    </source>
</evidence>
<dbReference type="InterPro" id="IPR008160">
    <property type="entry name" value="Collagen"/>
</dbReference>
<organism evidence="8 9">
    <name type="scientific">Ascaris lumbricoides</name>
    <name type="common">Giant roundworm</name>
    <dbReference type="NCBI Taxonomy" id="6252"/>
    <lineage>
        <taxon>Eukaryota</taxon>
        <taxon>Metazoa</taxon>
        <taxon>Ecdysozoa</taxon>
        <taxon>Nematoda</taxon>
        <taxon>Chromadorea</taxon>
        <taxon>Rhabditida</taxon>
        <taxon>Spirurina</taxon>
        <taxon>Ascaridomorpha</taxon>
        <taxon>Ascaridoidea</taxon>
        <taxon>Ascarididae</taxon>
        <taxon>Ascaris</taxon>
    </lineage>
</organism>